<proteinExistence type="predicted"/>
<dbReference type="InterPro" id="IPR011006">
    <property type="entry name" value="CheY-like_superfamily"/>
</dbReference>
<dbReference type="PANTHER" id="PTHR33525">
    <property type="match status" value="1"/>
</dbReference>
<feature type="domain" description="Response regulatory" evidence="2">
    <location>
        <begin position="7"/>
        <end position="123"/>
    </location>
</feature>
<accession>A0ABR9ELY5</accession>
<protein>
    <recommendedName>
        <fullName evidence="6">Response regulator</fullName>
    </recommendedName>
</protein>
<feature type="domain" description="HDOD" evidence="3">
    <location>
        <begin position="144"/>
        <end position="321"/>
    </location>
</feature>
<sequence>MADNSLNILLIDDDELLLRALSRTLRRLYKEATVSCLQFPEEFINCIESNGTPDVIFCDSMMPILCGAQVLERAKEVCPAAIRCLLSGDLNDNYKWQINNTIHFHLVKPFTQTHLTEVLDSAVILQGLPITSSTRAILGQLSDLPYLSTVAHSMLKELQNNEPNFEVLAKQISHDPIMSGKVLQVANSAFIGFNNHTTDFRQAIIRIGLNGLKAIVVCCELSQQLLNSTGQEALNQLVNKAFQKANMAQLLAKMLHQDTQTQLLSFAVALLSGVGELTYFCVVQDSKDKSRVSKYTLTAYLLALWGFEEAIVRAQLIDELPAEQEISLTLIHRVVDQVYSKQAFDLNKAEYDLLDELGLLQIAQNWFFEWQKTHKEAL</sequence>
<dbReference type="Gene3D" id="3.40.50.2300">
    <property type="match status" value="1"/>
</dbReference>
<name>A0ABR9ELY5_9GAMM</name>
<feature type="modified residue" description="4-aspartylphosphate" evidence="1">
    <location>
        <position position="59"/>
    </location>
</feature>
<dbReference type="EMBL" id="AQGV01000015">
    <property type="protein sequence ID" value="MBE0370728.1"/>
    <property type="molecule type" value="Genomic_DNA"/>
</dbReference>
<dbReference type="PANTHER" id="PTHR33525:SF5">
    <property type="entry name" value="TWO COMPONENT SIGNAL TRANSDUCTION SYSTEM RESPONSE REGULATOR"/>
    <property type="match status" value="1"/>
</dbReference>
<dbReference type="Pfam" id="PF08668">
    <property type="entry name" value="HDOD"/>
    <property type="match status" value="1"/>
</dbReference>
<dbReference type="Proteomes" id="UP000615755">
    <property type="component" value="Unassembled WGS sequence"/>
</dbReference>
<dbReference type="InterPro" id="IPR001789">
    <property type="entry name" value="Sig_transdc_resp-reg_receiver"/>
</dbReference>
<evidence type="ECO:0000313" key="4">
    <source>
        <dbReference type="EMBL" id="MBE0370728.1"/>
    </source>
</evidence>
<dbReference type="InterPro" id="IPR013976">
    <property type="entry name" value="HDOD"/>
</dbReference>
<evidence type="ECO:0000256" key="1">
    <source>
        <dbReference type="PROSITE-ProRule" id="PRU00169"/>
    </source>
</evidence>
<dbReference type="PROSITE" id="PS51833">
    <property type="entry name" value="HDOD"/>
    <property type="match status" value="1"/>
</dbReference>
<dbReference type="Gene3D" id="1.10.3210.10">
    <property type="entry name" value="Hypothetical protein af1432"/>
    <property type="match status" value="1"/>
</dbReference>
<comment type="caution">
    <text evidence="4">The sequence shown here is derived from an EMBL/GenBank/DDBJ whole genome shotgun (WGS) entry which is preliminary data.</text>
</comment>
<dbReference type="InterPro" id="IPR052340">
    <property type="entry name" value="RNase_Y/CdgJ"/>
</dbReference>
<organism evidence="4 5">
    <name type="scientific">Pseudoalteromonas aurantia 208</name>
    <dbReference type="NCBI Taxonomy" id="1314867"/>
    <lineage>
        <taxon>Bacteria</taxon>
        <taxon>Pseudomonadati</taxon>
        <taxon>Pseudomonadota</taxon>
        <taxon>Gammaproteobacteria</taxon>
        <taxon>Alteromonadales</taxon>
        <taxon>Pseudoalteromonadaceae</taxon>
        <taxon>Pseudoalteromonas</taxon>
    </lineage>
</organism>
<dbReference type="SUPFAM" id="SSF109604">
    <property type="entry name" value="HD-domain/PDEase-like"/>
    <property type="match status" value="1"/>
</dbReference>
<keyword evidence="1" id="KW-0597">Phosphoprotein</keyword>
<dbReference type="InterPro" id="IPR014626">
    <property type="entry name" value="Sig_transdc_resp-reg_put"/>
</dbReference>
<gene>
    <name evidence="4" type="ORF">PAUR_b0818</name>
</gene>
<dbReference type="SMART" id="SM00448">
    <property type="entry name" value="REC"/>
    <property type="match status" value="1"/>
</dbReference>
<dbReference type="RefSeq" id="WP_192509783.1">
    <property type="nucleotide sequence ID" value="NZ_AQGV01000015.1"/>
</dbReference>
<evidence type="ECO:0000259" key="3">
    <source>
        <dbReference type="PROSITE" id="PS51833"/>
    </source>
</evidence>
<reference evidence="4 5" key="1">
    <citation type="submission" date="2015-03" db="EMBL/GenBank/DDBJ databases">
        <title>Genome sequence of Pseudoalteromonas aurantia.</title>
        <authorList>
            <person name="Xie B.-B."/>
            <person name="Rong J.-C."/>
            <person name="Qin Q.-L."/>
            <person name="Zhang Y.-Z."/>
        </authorList>
    </citation>
    <scope>NUCLEOTIDE SEQUENCE [LARGE SCALE GENOMIC DNA]</scope>
    <source>
        <strain evidence="4 5">208</strain>
    </source>
</reference>
<keyword evidence="5" id="KW-1185">Reference proteome</keyword>
<dbReference type="PIRSF" id="PIRSF036883">
    <property type="entry name" value="RR_HD-GYP_mod"/>
    <property type="match status" value="1"/>
</dbReference>
<evidence type="ECO:0008006" key="6">
    <source>
        <dbReference type="Google" id="ProtNLM"/>
    </source>
</evidence>
<evidence type="ECO:0000259" key="2">
    <source>
        <dbReference type="PROSITE" id="PS50110"/>
    </source>
</evidence>
<evidence type="ECO:0000313" key="5">
    <source>
        <dbReference type="Proteomes" id="UP000615755"/>
    </source>
</evidence>
<dbReference type="SUPFAM" id="SSF52172">
    <property type="entry name" value="CheY-like"/>
    <property type="match status" value="1"/>
</dbReference>
<dbReference type="Pfam" id="PF00072">
    <property type="entry name" value="Response_reg"/>
    <property type="match status" value="1"/>
</dbReference>
<dbReference type="PROSITE" id="PS50110">
    <property type="entry name" value="RESPONSE_REGULATORY"/>
    <property type="match status" value="1"/>
</dbReference>